<proteinExistence type="predicted"/>
<dbReference type="EMBL" id="JAEVFJ010000014">
    <property type="protein sequence ID" value="KAH8100813.1"/>
    <property type="molecule type" value="Genomic_DNA"/>
</dbReference>
<keyword evidence="3" id="KW-1185">Reference proteome</keyword>
<feature type="region of interest" description="Disordered" evidence="1">
    <location>
        <begin position="454"/>
        <end position="476"/>
    </location>
</feature>
<sequence>MSFSYAPDIVIMKRKRQRRNALDPCLGYYMRSPSPVPVGRGQQHTLALSDDILPVKQSVGGEVDRSLLIPEDQEHAESTILSAVPIPVSTERNYSPIQDHMTVEAFLQWSAAATNPQEKTTRIPGCVDFGAAVDIAPSVECRQPLVRRYKRRRQPRGGNNSAPGVKKKGKVVRVSTRQTTDQSEESPARLPLQFSSQTPPRTPKPPRWRVVDPHIAAQSNLAHLAALRKEKEELSRKERRFSRWLPPPLTSCPPLVSIQTKTSAPPAIERPAFPRLQFVSLEEHEERMAEVVHSDSTVIPDLNIFFSSNDRHPFRTAAPNDLAATRHPAASVSSVPMLAINLDSTCSRPLGDPAPVPKTLNSSVHHPVWVLEHKLLNSGNVHSDTVSVHPSPLGANSKLLSQRRSITSVKAPTPFPAAPLPSVSLDQENKRLLKPIGSFMDEFKEIARTAVQMQSKTTDCPEPSCPEERMGDTDINPSSCARLQLYRKPPKSFARLRSESMLSKTSGSLPLDLGSSLLMNLKKPLRYSLSRLRPSSRLRQPSPPAQETSSPIDDLSVATHTVPLADIDILAALQPQTSQILLDSLPASEPTCFTTFQCFASSIEDSDIFA</sequence>
<accession>A0A8K0XQ62</accession>
<feature type="compositionally biased region" description="Basic residues" evidence="1">
    <location>
        <begin position="146"/>
        <end position="155"/>
    </location>
</feature>
<gene>
    <name evidence="2" type="ORF">BXZ70DRAFT_128927</name>
</gene>
<comment type="caution">
    <text evidence="2">The sequence shown here is derived from an EMBL/GenBank/DDBJ whole genome shotgun (WGS) entry which is preliminary data.</text>
</comment>
<dbReference type="Proteomes" id="UP000813824">
    <property type="component" value="Unassembled WGS sequence"/>
</dbReference>
<evidence type="ECO:0000256" key="1">
    <source>
        <dbReference type="SAM" id="MobiDB-lite"/>
    </source>
</evidence>
<organism evidence="2 3">
    <name type="scientific">Cristinia sonorae</name>
    <dbReference type="NCBI Taxonomy" id="1940300"/>
    <lineage>
        <taxon>Eukaryota</taxon>
        <taxon>Fungi</taxon>
        <taxon>Dikarya</taxon>
        <taxon>Basidiomycota</taxon>
        <taxon>Agaricomycotina</taxon>
        <taxon>Agaricomycetes</taxon>
        <taxon>Agaricomycetidae</taxon>
        <taxon>Agaricales</taxon>
        <taxon>Pleurotineae</taxon>
        <taxon>Stephanosporaceae</taxon>
        <taxon>Cristinia</taxon>
    </lineage>
</organism>
<feature type="region of interest" description="Disordered" evidence="1">
    <location>
        <begin position="146"/>
        <end position="206"/>
    </location>
</feature>
<name>A0A8K0XQ62_9AGAR</name>
<evidence type="ECO:0000313" key="2">
    <source>
        <dbReference type="EMBL" id="KAH8100813.1"/>
    </source>
</evidence>
<dbReference type="OrthoDB" id="2756861at2759"/>
<evidence type="ECO:0000313" key="3">
    <source>
        <dbReference type="Proteomes" id="UP000813824"/>
    </source>
</evidence>
<dbReference type="AlphaFoldDB" id="A0A8K0XQ62"/>
<feature type="region of interest" description="Disordered" evidence="1">
    <location>
        <begin position="532"/>
        <end position="554"/>
    </location>
</feature>
<reference evidence="2" key="1">
    <citation type="journal article" date="2021" name="New Phytol.">
        <title>Evolutionary innovations through gain and loss of genes in the ectomycorrhizal Boletales.</title>
        <authorList>
            <person name="Wu G."/>
            <person name="Miyauchi S."/>
            <person name="Morin E."/>
            <person name="Kuo A."/>
            <person name="Drula E."/>
            <person name="Varga T."/>
            <person name="Kohler A."/>
            <person name="Feng B."/>
            <person name="Cao Y."/>
            <person name="Lipzen A."/>
            <person name="Daum C."/>
            <person name="Hundley H."/>
            <person name="Pangilinan J."/>
            <person name="Johnson J."/>
            <person name="Barry K."/>
            <person name="LaButti K."/>
            <person name="Ng V."/>
            <person name="Ahrendt S."/>
            <person name="Min B."/>
            <person name="Choi I.G."/>
            <person name="Park H."/>
            <person name="Plett J.M."/>
            <person name="Magnuson J."/>
            <person name="Spatafora J.W."/>
            <person name="Nagy L.G."/>
            <person name="Henrissat B."/>
            <person name="Grigoriev I.V."/>
            <person name="Yang Z.L."/>
            <person name="Xu J."/>
            <person name="Martin F.M."/>
        </authorList>
    </citation>
    <scope>NUCLEOTIDE SEQUENCE</scope>
    <source>
        <strain evidence="2">KKN 215</strain>
    </source>
</reference>
<protein>
    <submittedName>
        <fullName evidence="2">Uncharacterized protein</fullName>
    </submittedName>
</protein>